<evidence type="ECO:0000313" key="6">
    <source>
        <dbReference type="EMBL" id="OGY16819.1"/>
    </source>
</evidence>
<evidence type="ECO:0000256" key="2">
    <source>
        <dbReference type="ARBA" id="ARBA00022448"/>
    </source>
</evidence>
<feature type="compositionally biased region" description="Pro residues" evidence="4">
    <location>
        <begin position="71"/>
        <end position="90"/>
    </location>
</feature>
<reference evidence="6 7" key="1">
    <citation type="journal article" date="2016" name="Nat. Commun.">
        <title>Thousands of microbial genomes shed light on interconnected biogeochemical processes in an aquifer system.</title>
        <authorList>
            <person name="Anantharaman K."/>
            <person name="Brown C.T."/>
            <person name="Hug L.A."/>
            <person name="Sharon I."/>
            <person name="Castelle C.J."/>
            <person name="Probst A.J."/>
            <person name="Thomas B.C."/>
            <person name="Singh A."/>
            <person name="Wilkins M.J."/>
            <person name="Karaoz U."/>
            <person name="Brodie E.L."/>
            <person name="Williams K.H."/>
            <person name="Hubbard S.S."/>
            <person name="Banfield J.F."/>
        </authorList>
    </citation>
    <scope>NUCLEOTIDE SEQUENCE [LARGE SCALE GENOMIC DNA]</scope>
</reference>
<proteinExistence type="inferred from homology"/>
<keyword evidence="5" id="KW-0812">Transmembrane</keyword>
<protein>
    <recommendedName>
        <fullName evidence="8">ABC transporter substrate-binding protein</fullName>
    </recommendedName>
</protein>
<comment type="caution">
    <text evidence="6">The sequence shown here is derived from an EMBL/GenBank/DDBJ whole genome shotgun (WGS) entry which is preliminary data.</text>
</comment>
<dbReference type="Proteomes" id="UP000179069">
    <property type="component" value="Unassembled WGS sequence"/>
</dbReference>
<evidence type="ECO:0000256" key="3">
    <source>
        <dbReference type="ARBA" id="ARBA00022729"/>
    </source>
</evidence>
<evidence type="ECO:0008006" key="8">
    <source>
        <dbReference type="Google" id="ProtNLM"/>
    </source>
</evidence>
<sequence length="548" mass="60186">MPDPKDNTPPALGQPSISPQLPSQEKPALGKPEPVVEPELPTLDMKSTSRTIGGQSIQPDPMSSLEKEKPFVPPPPPPPPRYVPPPPPPASSTVASQTAPPPAESPQVTPPKRSGNIKKFFMIAAAAIGLSALAFLIVRVVLPRIQSIKVPGLPGKEIALTYWGLWEPNAVMQDVIDEYVLDHPNVKIEYVQQSHKDYRERLQSALARGEGPDIFRFHNTWVPMLNDDLDAVPADVYSAGDFQETFYPTAARDLRRGASFVGIPLETDGLALFYNKEIFKTAGKIPPTTWEDLRKTAFDLTIRDSQGRIQRAGVALGTTGNVDHWPDILGLMMLQNGANLSDPTDKLAADALLFYTIFVRSDKVWDATLPGSTQAFASGDVAMYFGPSWRVLDIKALNPDLDFAVIPVPQLPKSDITWASYWVEGVSAQSENTKDAWEFLKFLSSKETLEKFYASAVKSGRMIGEPYSRKDMRELLADDPAAGAYVNQASNAQSWYLSSLTHDNGINDRIIKYFEDAVNAVNQRTDPEQALSTAAEGVSQVLTQYGIK</sequence>
<dbReference type="AlphaFoldDB" id="A0A1G1VN41"/>
<dbReference type="EMBL" id="MHCI01000009">
    <property type="protein sequence ID" value="OGY16819.1"/>
    <property type="molecule type" value="Genomic_DNA"/>
</dbReference>
<gene>
    <name evidence="6" type="ORF">A2785_03575</name>
</gene>
<evidence type="ECO:0000313" key="7">
    <source>
        <dbReference type="Proteomes" id="UP000179069"/>
    </source>
</evidence>
<evidence type="ECO:0000256" key="5">
    <source>
        <dbReference type="SAM" id="Phobius"/>
    </source>
</evidence>
<dbReference type="GO" id="GO:0055052">
    <property type="term" value="C:ATP-binding cassette (ABC) transporter complex, substrate-binding subunit-containing"/>
    <property type="evidence" value="ECO:0007669"/>
    <property type="project" value="TreeGrafter"/>
</dbReference>
<comment type="similarity">
    <text evidence="1">Belongs to the bacterial solute-binding protein 1 family.</text>
</comment>
<dbReference type="GO" id="GO:1901982">
    <property type="term" value="F:maltose binding"/>
    <property type="evidence" value="ECO:0007669"/>
    <property type="project" value="TreeGrafter"/>
</dbReference>
<feature type="transmembrane region" description="Helical" evidence="5">
    <location>
        <begin position="120"/>
        <end position="142"/>
    </location>
</feature>
<organism evidence="6 7">
    <name type="scientific">Candidatus Chisholmbacteria bacterium RIFCSPHIGHO2_01_FULL_49_18</name>
    <dbReference type="NCBI Taxonomy" id="1797590"/>
    <lineage>
        <taxon>Bacteria</taxon>
        <taxon>Candidatus Chisholmiibacteriota</taxon>
    </lineage>
</organism>
<accession>A0A1G1VN41</accession>
<dbReference type="GO" id="GO:0042956">
    <property type="term" value="P:maltodextrin transmembrane transport"/>
    <property type="evidence" value="ECO:0007669"/>
    <property type="project" value="TreeGrafter"/>
</dbReference>
<feature type="compositionally biased region" description="Polar residues" evidence="4">
    <location>
        <begin position="45"/>
        <end position="58"/>
    </location>
</feature>
<dbReference type="SUPFAM" id="SSF53850">
    <property type="entry name" value="Periplasmic binding protein-like II"/>
    <property type="match status" value="1"/>
</dbReference>
<dbReference type="InterPro" id="IPR006059">
    <property type="entry name" value="SBP"/>
</dbReference>
<keyword evidence="3" id="KW-0732">Signal</keyword>
<keyword evidence="2" id="KW-0813">Transport</keyword>
<dbReference type="GO" id="GO:0015768">
    <property type="term" value="P:maltose transport"/>
    <property type="evidence" value="ECO:0007669"/>
    <property type="project" value="TreeGrafter"/>
</dbReference>
<keyword evidence="5" id="KW-0472">Membrane</keyword>
<dbReference type="Pfam" id="PF01547">
    <property type="entry name" value="SBP_bac_1"/>
    <property type="match status" value="1"/>
</dbReference>
<dbReference type="Gene3D" id="3.40.190.10">
    <property type="entry name" value="Periplasmic binding protein-like II"/>
    <property type="match status" value="1"/>
</dbReference>
<feature type="region of interest" description="Disordered" evidence="4">
    <location>
        <begin position="1"/>
        <end position="112"/>
    </location>
</feature>
<evidence type="ECO:0000256" key="4">
    <source>
        <dbReference type="SAM" id="MobiDB-lite"/>
    </source>
</evidence>
<keyword evidence="5" id="KW-1133">Transmembrane helix</keyword>
<name>A0A1G1VN41_9BACT</name>
<dbReference type="PANTHER" id="PTHR30061:SF50">
    <property type="entry name" value="MALTOSE_MALTODEXTRIN-BINDING PERIPLASMIC PROTEIN"/>
    <property type="match status" value="1"/>
</dbReference>
<evidence type="ECO:0000256" key="1">
    <source>
        <dbReference type="ARBA" id="ARBA00008520"/>
    </source>
</evidence>
<dbReference type="PANTHER" id="PTHR30061">
    <property type="entry name" value="MALTOSE-BINDING PERIPLASMIC PROTEIN"/>
    <property type="match status" value="1"/>
</dbReference>